<dbReference type="InterPro" id="IPR001610">
    <property type="entry name" value="PAC"/>
</dbReference>
<keyword evidence="2" id="KW-1003">Cell membrane</keyword>
<sequence length="428" mass="49987">MLMHPIKEKLTGKIFLNTPKVPFVQLAVDELQSTGEDKGYIQYSFYSPSAKEYLHKASIVRVFKPFNWIIGTGAYIDNVSTEMKAKAIAAIKEMRYGQNGYFWINNMRHRMIMHPIKPEFDGKVFIDSPKVPFVELGLSQLKKSQKSSDFISYQFYMPLTEVYTHKLSLVSHFKAWDWVIGTGTYTDYIEKNINMLKKNTEKQIQVIVTEIILLTVVIFLLLILFSIYLINRNIVEPLEKFRSSLHSFFQYLVDPSQKIKPLNINSSDEFGEMSTDINKNIERSIQTQRELSMMIQTIHETVTLTQTDKHGIITDVSQSFCDLSGFKKEELIGEPHYIVRHPEMPRSFFTGMWKVLKEKKIWKGDIKNIRKDGSFYWVETIISVKLTKENEIYGYIAIRHDITKRKILEDKVLKQNNINLQKKPKLNV</sequence>
<feature type="domain" description="PAS" evidence="7">
    <location>
        <begin position="287"/>
        <end position="343"/>
    </location>
</feature>
<dbReference type="Pfam" id="PF08269">
    <property type="entry name" value="dCache_2"/>
    <property type="match status" value="1"/>
</dbReference>
<dbReference type="PANTHER" id="PTHR44757:SF2">
    <property type="entry name" value="BIOFILM ARCHITECTURE MAINTENANCE PROTEIN MBAA"/>
    <property type="match status" value="1"/>
</dbReference>
<dbReference type="SMART" id="SM01049">
    <property type="entry name" value="Cache_2"/>
    <property type="match status" value="1"/>
</dbReference>
<evidence type="ECO:0000259" key="7">
    <source>
        <dbReference type="PROSITE" id="PS50112"/>
    </source>
</evidence>
<dbReference type="PROSITE" id="PS50113">
    <property type="entry name" value="PAC"/>
    <property type="match status" value="1"/>
</dbReference>
<gene>
    <name evidence="9" type="ORF">MNB_SV-13-1669</name>
</gene>
<dbReference type="SMART" id="SM00086">
    <property type="entry name" value="PAC"/>
    <property type="match status" value="1"/>
</dbReference>
<dbReference type="NCBIfam" id="TIGR00229">
    <property type="entry name" value="sensory_box"/>
    <property type="match status" value="1"/>
</dbReference>
<keyword evidence="4 6" id="KW-1133">Transmembrane helix</keyword>
<evidence type="ECO:0000256" key="2">
    <source>
        <dbReference type="ARBA" id="ARBA00022475"/>
    </source>
</evidence>
<dbReference type="InterPro" id="IPR000700">
    <property type="entry name" value="PAS-assoc_C"/>
</dbReference>
<organism evidence="9">
    <name type="scientific">hydrothermal vent metagenome</name>
    <dbReference type="NCBI Taxonomy" id="652676"/>
    <lineage>
        <taxon>unclassified sequences</taxon>
        <taxon>metagenomes</taxon>
        <taxon>ecological metagenomes</taxon>
    </lineage>
</organism>
<feature type="domain" description="PAC" evidence="8">
    <location>
        <begin position="362"/>
        <end position="414"/>
    </location>
</feature>
<dbReference type="EMBL" id="FPHM01000081">
    <property type="protein sequence ID" value="SFV63860.1"/>
    <property type="molecule type" value="Genomic_DNA"/>
</dbReference>
<dbReference type="InterPro" id="IPR033480">
    <property type="entry name" value="sCache_2"/>
</dbReference>
<evidence type="ECO:0000256" key="1">
    <source>
        <dbReference type="ARBA" id="ARBA00004651"/>
    </source>
</evidence>
<evidence type="ECO:0000256" key="3">
    <source>
        <dbReference type="ARBA" id="ARBA00022692"/>
    </source>
</evidence>
<dbReference type="Gene3D" id="6.10.340.10">
    <property type="match status" value="1"/>
</dbReference>
<dbReference type="InterPro" id="IPR035965">
    <property type="entry name" value="PAS-like_dom_sf"/>
</dbReference>
<proteinExistence type="predicted"/>
<dbReference type="SUPFAM" id="SSF55785">
    <property type="entry name" value="PYP-like sensor domain (PAS domain)"/>
    <property type="match status" value="1"/>
</dbReference>
<dbReference type="Pfam" id="PF08447">
    <property type="entry name" value="PAS_3"/>
    <property type="match status" value="1"/>
</dbReference>
<dbReference type="AlphaFoldDB" id="A0A1W1CDC7"/>
<comment type="subcellular location">
    <subcellularLocation>
        <location evidence="1">Cell membrane</location>
        <topology evidence="1">Multi-pass membrane protein</topology>
    </subcellularLocation>
</comment>
<evidence type="ECO:0000256" key="5">
    <source>
        <dbReference type="ARBA" id="ARBA00023136"/>
    </source>
</evidence>
<accession>A0A1W1CDC7</accession>
<dbReference type="InterPro" id="IPR052155">
    <property type="entry name" value="Biofilm_reg_signaling"/>
</dbReference>
<dbReference type="SMART" id="SM00091">
    <property type="entry name" value="PAS"/>
    <property type="match status" value="1"/>
</dbReference>
<evidence type="ECO:0000259" key="8">
    <source>
        <dbReference type="PROSITE" id="PS50113"/>
    </source>
</evidence>
<dbReference type="InterPro" id="IPR013655">
    <property type="entry name" value="PAS_fold_3"/>
</dbReference>
<dbReference type="CDD" id="cd00130">
    <property type="entry name" value="PAS"/>
    <property type="match status" value="1"/>
</dbReference>
<protein>
    <submittedName>
        <fullName evidence="9">Diguanylate cyclase/phosphodiesterase (GGDEF &amp; EAL domains) with PAS/PAC sensor(S)</fullName>
    </submittedName>
</protein>
<dbReference type="InterPro" id="IPR000014">
    <property type="entry name" value="PAS"/>
</dbReference>
<reference evidence="9" key="1">
    <citation type="submission" date="2016-10" db="EMBL/GenBank/DDBJ databases">
        <authorList>
            <person name="de Groot N.N."/>
        </authorList>
    </citation>
    <scope>NUCLEOTIDE SEQUENCE</scope>
</reference>
<keyword evidence="5 6" id="KW-0472">Membrane</keyword>
<dbReference type="PANTHER" id="PTHR44757">
    <property type="entry name" value="DIGUANYLATE CYCLASE DGCP"/>
    <property type="match status" value="1"/>
</dbReference>
<feature type="transmembrane region" description="Helical" evidence="6">
    <location>
        <begin position="206"/>
        <end position="230"/>
    </location>
</feature>
<name>A0A1W1CDC7_9ZZZZ</name>
<dbReference type="Gene3D" id="3.30.450.20">
    <property type="entry name" value="PAS domain"/>
    <property type="match status" value="3"/>
</dbReference>
<dbReference type="InterPro" id="IPR004010">
    <property type="entry name" value="Double_Cache_2"/>
</dbReference>
<evidence type="ECO:0000256" key="4">
    <source>
        <dbReference type="ARBA" id="ARBA00022989"/>
    </source>
</evidence>
<dbReference type="PROSITE" id="PS50112">
    <property type="entry name" value="PAS"/>
    <property type="match status" value="1"/>
</dbReference>
<evidence type="ECO:0000256" key="6">
    <source>
        <dbReference type="SAM" id="Phobius"/>
    </source>
</evidence>
<keyword evidence="3 6" id="KW-0812">Transmembrane</keyword>
<dbReference type="GO" id="GO:0005886">
    <property type="term" value="C:plasma membrane"/>
    <property type="evidence" value="ECO:0007669"/>
    <property type="project" value="UniProtKB-SubCell"/>
</dbReference>
<evidence type="ECO:0000313" key="9">
    <source>
        <dbReference type="EMBL" id="SFV63860.1"/>
    </source>
</evidence>